<keyword evidence="3" id="KW-1185">Reference proteome</keyword>
<reference evidence="2 3" key="1">
    <citation type="submission" date="2018-08" db="EMBL/GenBank/DDBJ databases">
        <title>Draft genome of the lignicolous fungus Coniochaeta pulveracea.</title>
        <authorList>
            <person name="Borstlap C.J."/>
            <person name="De Witt R.N."/>
            <person name="Botha A."/>
            <person name="Volschenk H."/>
        </authorList>
    </citation>
    <scope>NUCLEOTIDE SEQUENCE [LARGE SCALE GENOMIC DNA]</scope>
    <source>
        <strain evidence="2 3">CAB683</strain>
    </source>
</reference>
<organism evidence="2 3">
    <name type="scientific">Coniochaeta pulveracea</name>
    <dbReference type="NCBI Taxonomy" id="177199"/>
    <lineage>
        <taxon>Eukaryota</taxon>
        <taxon>Fungi</taxon>
        <taxon>Dikarya</taxon>
        <taxon>Ascomycota</taxon>
        <taxon>Pezizomycotina</taxon>
        <taxon>Sordariomycetes</taxon>
        <taxon>Sordariomycetidae</taxon>
        <taxon>Coniochaetales</taxon>
        <taxon>Coniochaetaceae</taxon>
        <taxon>Coniochaeta</taxon>
    </lineage>
</organism>
<feature type="compositionally biased region" description="Basic residues" evidence="1">
    <location>
        <begin position="119"/>
        <end position="143"/>
    </location>
</feature>
<dbReference type="AlphaFoldDB" id="A0A420Y250"/>
<comment type="caution">
    <text evidence="2">The sequence shown here is derived from an EMBL/GenBank/DDBJ whole genome shotgun (WGS) entry which is preliminary data.</text>
</comment>
<dbReference type="Proteomes" id="UP000275385">
    <property type="component" value="Unassembled WGS sequence"/>
</dbReference>
<feature type="compositionally biased region" description="Basic and acidic residues" evidence="1">
    <location>
        <begin position="93"/>
        <end position="118"/>
    </location>
</feature>
<name>A0A420Y250_9PEZI</name>
<accession>A0A420Y250</accession>
<evidence type="ECO:0000313" key="2">
    <source>
        <dbReference type="EMBL" id="RKU41954.1"/>
    </source>
</evidence>
<dbReference type="EMBL" id="QVQW01000064">
    <property type="protein sequence ID" value="RKU41954.1"/>
    <property type="molecule type" value="Genomic_DNA"/>
</dbReference>
<proteinExistence type="predicted"/>
<gene>
    <name evidence="2" type="ORF">DL546_004029</name>
</gene>
<evidence type="ECO:0000313" key="3">
    <source>
        <dbReference type="Proteomes" id="UP000275385"/>
    </source>
</evidence>
<sequence length="189" mass="21060">MVATTPAPPARQPRPVLGSLCEVGHADYALHKRVVVEMQVLFWLLRAGHTKKGREEYVDSNSEGGEGDSGSALGPVSPINAGETLLGPNRPNRIPEGREQEQRSRRLKRQSETAEEKGRQRRIRGLRKRELHHTARHRDRHSRAGQPQHPQHLNLDVDLSGAWRRVLAADSCFQNIEAFLGACAPDPNA</sequence>
<feature type="region of interest" description="Disordered" evidence="1">
    <location>
        <begin position="53"/>
        <end position="153"/>
    </location>
</feature>
<evidence type="ECO:0000256" key="1">
    <source>
        <dbReference type="SAM" id="MobiDB-lite"/>
    </source>
</evidence>
<protein>
    <submittedName>
        <fullName evidence="2">Uncharacterized protein</fullName>
    </submittedName>
</protein>